<dbReference type="GO" id="GO:0000455">
    <property type="term" value="P:enzyme-directed rRNA pseudouridine synthesis"/>
    <property type="evidence" value="ECO:0007669"/>
    <property type="project" value="TreeGrafter"/>
</dbReference>
<comment type="caution">
    <text evidence="11">The sequence shown here is derived from an EMBL/GenBank/DDBJ whole genome shotgun (WGS) entry which is preliminary data.</text>
</comment>
<dbReference type="GO" id="GO:0160149">
    <property type="term" value="F:tRNA pseudouridine(65) synthase activity"/>
    <property type="evidence" value="ECO:0007669"/>
    <property type="project" value="UniProtKB-EC"/>
</dbReference>
<keyword evidence="12" id="KW-1185">Reference proteome</keyword>
<comment type="function">
    <text evidence="4">Responsible for synthesis of pseudouridine from uracil-65 in transfer RNAs.</text>
</comment>
<evidence type="ECO:0000256" key="2">
    <source>
        <dbReference type="ARBA" id="ARBA00023235"/>
    </source>
</evidence>
<proteinExistence type="predicted"/>
<keyword evidence="1" id="KW-0819">tRNA processing</keyword>
<evidence type="ECO:0000256" key="6">
    <source>
        <dbReference type="ARBA" id="ARBA00040675"/>
    </source>
</evidence>
<evidence type="ECO:0000256" key="7">
    <source>
        <dbReference type="ARBA" id="ARBA00041803"/>
    </source>
</evidence>
<dbReference type="Gene3D" id="3.30.2350.10">
    <property type="entry name" value="Pseudouridine synthase"/>
    <property type="match status" value="1"/>
</dbReference>
<evidence type="ECO:0000259" key="10">
    <source>
        <dbReference type="Pfam" id="PF00849"/>
    </source>
</evidence>
<dbReference type="PROSITE" id="PS01129">
    <property type="entry name" value="PSI_RLU"/>
    <property type="match status" value="1"/>
</dbReference>
<evidence type="ECO:0000256" key="3">
    <source>
        <dbReference type="ARBA" id="ARBA00036607"/>
    </source>
</evidence>
<evidence type="ECO:0000313" key="12">
    <source>
        <dbReference type="Proteomes" id="UP000309215"/>
    </source>
</evidence>
<dbReference type="Pfam" id="PF00849">
    <property type="entry name" value="PseudoU_synth_2"/>
    <property type="match status" value="1"/>
</dbReference>
<sequence>MLVILHRDERFVVVDKPSGLAVHPGWADDERTAMHEVRDLLGQKVFPVHRLDRATSGVLVFALAPESARVFCEMFEEGRVEKHYLALVRGVAPEAGTIDHPIPRREGGPRVPASTSFRRVWRGDHLSLVDAEPHSGRLHQVRRHMKHISHPLIGDANYGKGALNREYRERFGLARLALHARSLGFVHPWEGKPITFEAALPEDLRAPFERIGVVI</sequence>
<dbReference type="Proteomes" id="UP000309215">
    <property type="component" value="Unassembled WGS sequence"/>
</dbReference>
<comment type="catalytic activity">
    <reaction evidence="3">
        <text>uridine(65) in tRNA = pseudouridine(65) in tRNA</text>
        <dbReference type="Rhea" id="RHEA:42536"/>
        <dbReference type="Rhea" id="RHEA-COMP:10103"/>
        <dbReference type="Rhea" id="RHEA-COMP:10104"/>
        <dbReference type="ChEBI" id="CHEBI:65314"/>
        <dbReference type="ChEBI" id="CHEBI:65315"/>
        <dbReference type="EC" id="5.4.99.26"/>
    </reaction>
</comment>
<gene>
    <name evidence="11" type="ORF">E8A74_02540</name>
</gene>
<dbReference type="EC" id="5.4.99.26" evidence="5"/>
<reference evidence="11 12" key="1">
    <citation type="submission" date="2019-04" db="EMBL/GenBank/DDBJ databases">
        <authorList>
            <person name="Li Y."/>
            <person name="Wang J."/>
        </authorList>
    </citation>
    <scope>NUCLEOTIDE SEQUENCE [LARGE SCALE GENOMIC DNA]</scope>
    <source>
        <strain evidence="11 12">DSM 14668</strain>
    </source>
</reference>
<organism evidence="11 12">
    <name type="scientific">Polyangium fumosum</name>
    <dbReference type="NCBI Taxonomy" id="889272"/>
    <lineage>
        <taxon>Bacteria</taxon>
        <taxon>Pseudomonadati</taxon>
        <taxon>Myxococcota</taxon>
        <taxon>Polyangia</taxon>
        <taxon>Polyangiales</taxon>
        <taxon>Polyangiaceae</taxon>
        <taxon>Polyangium</taxon>
    </lineage>
</organism>
<evidence type="ECO:0000313" key="11">
    <source>
        <dbReference type="EMBL" id="TKD12650.1"/>
    </source>
</evidence>
<dbReference type="InterPro" id="IPR006145">
    <property type="entry name" value="PsdUridine_synth_RsuA/RluA"/>
</dbReference>
<dbReference type="GO" id="GO:0003723">
    <property type="term" value="F:RNA binding"/>
    <property type="evidence" value="ECO:0007669"/>
    <property type="project" value="InterPro"/>
</dbReference>
<dbReference type="InterPro" id="IPR050188">
    <property type="entry name" value="RluA_PseudoU_synthase"/>
</dbReference>
<dbReference type="SUPFAM" id="SSF55120">
    <property type="entry name" value="Pseudouridine synthase"/>
    <property type="match status" value="1"/>
</dbReference>
<evidence type="ECO:0000256" key="9">
    <source>
        <dbReference type="ARBA" id="ARBA00043049"/>
    </source>
</evidence>
<evidence type="ECO:0000256" key="8">
    <source>
        <dbReference type="ARBA" id="ARBA00041975"/>
    </source>
</evidence>
<dbReference type="PANTHER" id="PTHR21600:SF56">
    <property type="entry name" value="TRNA PSEUDOURIDINE SYNTHASE C"/>
    <property type="match status" value="1"/>
</dbReference>
<dbReference type="GO" id="GO:0008033">
    <property type="term" value="P:tRNA processing"/>
    <property type="evidence" value="ECO:0007669"/>
    <property type="project" value="UniProtKB-KW"/>
</dbReference>
<evidence type="ECO:0000256" key="1">
    <source>
        <dbReference type="ARBA" id="ARBA00022694"/>
    </source>
</evidence>
<feature type="domain" description="Pseudouridine synthase RsuA/RluA-like" evidence="10">
    <location>
        <begin position="11"/>
        <end position="147"/>
    </location>
</feature>
<name>A0A4U1JJC2_9BACT</name>
<evidence type="ECO:0000256" key="5">
    <source>
        <dbReference type="ARBA" id="ARBA00038943"/>
    </source>
</evidence>
<accession>A0A4U1JJC2</accession>
<dbReference type="AlphaFoldDB" id="A0A4U1JJC2"/>
<dbReference type="PANTHER" id="PTHR21600">
    <property type="entry name" value="MITOCHONDRIAL RNA PSEUDOURIDINE SYNTHASE"/>
    <property type="match status" value="1"/>
</dbReference>
<protein>
    <recommendedName>
        <fullName evidence="6">tRNA pseudouridine synthase C</fullName>
        <ecNumber evidence="5">5.4.99.26</ecNumber>
    </recommendedName>
    <alternativeName>
        <fullName evidence="8">tRNA pseudouridine(65) synthase</fullName>
    </alternativeName>
    <alternativeName>
        <fullName evidence="9">tRNA pseudouridylate synthase C</fullName>
    </alternativeName>
    <alternativeName>
        <fullName evidence="7">tRNA-uridine isomerase C</fullName>
    </alternativeName>
</protein>
<evidence type="ECO:0000256" key="4">
    <source>
        <dbReference type="ARBA" id="ARBA00037670"/>
    </source>
</evidence>
<dbReference type="InterPro" id="IPR020103">
    <property type="entry name" value="PsdUridine_synth_cat_dom_sf"/>
</dbReference>
<keyword evidence="2" id="KW-0413">Isomerase</keyword>
<dbReference type="OrthoDB" id="128480at2"/>
<dbReference type="EMBL" id="SSMQ01000002">
    <property type="protein sequence ID" value="TKD12650.1"/>
    <property type="molecule type" value="Genomic_DNA"/>
</dbReference>
<dbReference type="InterPro" id="IPR006224">
    <property type="entry name" value="PsdUridine_synth_RluA-like_CS"/>
</dbReference>